<keyword evidence="4" id="KW-1185">Reference proteome</keyword>
<evidence type="ECO:0000313" key="3">
    <source>
        <dbReference type="EMBL" id="SMC41093.1"/>
    </source>
</evidence>
<accession>A0A1W1YY90</accession>
<feature type="region of interest" description="Disordered" evidence="1">
    <location>
        <begin position="80"/>
        <end position="102"/>
    </location>
</feature>
<name>A0A1W1YY90_9FIRM</name>
<evidence type="ECO:0000313" key="4">
    <source>
        <dbReference type="Proteomes" id="UP000192790"/>
    </source>
</evidence>
<sequence length="135" mass="15185">MILYALSVIAIILGMLAAFVGLMACLISFVTKHDCEHKIENISEFMLDMNETEKKTADCCAKLTDLVRKNDAQIREIFENMSSNTEPIAEPDEKTKAEQQKEDQMKKAFFDGLTAIMNYKPSVLRKGESDAGNEE</sequence>
<evidence type="ECO:0000256" key="1">
    <source>
        <dbReference type="SAM" id="MobiDB-lite"/>
    </source>
</evidence>
<evidence type="ECO:0000256" key="2">
    <source>
        <dbReference type="SAM" id="Phobius"/>
    </source>
</evidence>
<dbReference type="AlphaFoldDB" id="A0A1W1YY90"/>
<gene>
    <name evidence="3" type="ORF">SAMN02745168_0771</name>
</gene>
<proteinExistence type="predicted"/>
<dbReference type="RefSeq" id="WP_084233382.1">
    <property type="nucleotide sequence ID" value="NZ_FWXW01000001.1"/>
</dbReference>
<dbReference type="Proteomes" id="UP000192790">
    <property type="component" value="Unassembled WGS sequence"/>
</dbReference>
<reference evidence="3 4" key="1">
    <citation type="submission" date="2017-04" db="EMBL/GenBank/DDBJ databases">
        <authorList>
            <person name="Afonso C.L."/>
            <person name="Miller P.J."/>
            <person name="Scott M.A."/>
            <person name="Spackman E."/>
            <person name="Goraichik I."/>
            <person name="Dimitrov K.M."/>
            <person name="Suarez D.L."/>
            <person name="Swayne D.E."/>
        </authorList>
    </citation>
    <scope>NUCLEOTIDE SEQUENCE [LARGE SCALE GENOMIC DNA]</scope>
    <source>
        <strain evidence="3 4">DSM 12816</strain>
    </source>
</reference>
<keyword evidence="2" id="KW-0812">Transmembrane</keyword>
<dbReference type="EMBL" id="FWXW01000001">
    <property type="protein sequence ID" value="SMC41093.1"/>
    <property type="molecule type" value="Genomic_DNA"/>
</dbReference>
<dbReference type="STRING" id="1122930.SAMN02745168_0771"/>
<organism evidence="3 4">
    <name type="scientific">Papillibacter cinnamivorans DSM 12816</name>
    <dbReference type="NCBI Taxonomy" id="1122930"/>
    <lineage>
        <taxon>Bacteria</taxon>
        <taxon>Bacillati</taxon>
        <taxon>Bacillota</taxon>
        <taxon>Clostridia</taxon>
        <taxon>Eubacteriales</taxon>
        <taxon>Oscillospiraceae</taxon>
        <taxon>Papillibacter</taxon>
    </lineage>
</organism>
<feature type="compositionally biased region" description="Basic and acidic residues" evidence="1">
    <location>
        <begin position="91"/>
        <end position="102"/>
    </location>
</feature>
<keyword evidence="2" id="KW-0472">Membrane</keyword>
<feature type="transmembrane region" description="Helical" evidence="2">
    <location>
        <begin position="6"/>
        <end position="30"/>
    </location>
</feature>
<keyword evidence="2" id="KW-1133">Transmembrane helix</keyword>
<protein>
    <submittedName>
        <fullName evidence="3">Uncharacterized protein</fullName>
    </submittedName>
</protein>